<dbReference type="GO" id="GO:0016853">
    <property type="term" value="F:isomerase activity"/>
    <property type="evidence" value="ECO:0007669"/>
    <property type="project" value="UniProtKB-UniRule"/>
</dbReference>
<dbReference type="KEGG" id="acob:P0Y56_13730"/>
<name>A0AAJ5X7N9_9SPHN</name>
<dbReference type="EMBL" id="CP119316">
    <property type="protein sequence ID" value="WEK46071.1"/>
    <property type="molecule type" value="Genomic_DNA"/>
</dbReference>
<dbReference type="PANTHER" id="PTHR35530:SF1">
    <property type="entry name" value="2-HYDROXYMUCONATE TAUTOMERASE"/>
    <property type="match status" value="1"/>
</dbReference>
<keyword evidence="2 4" id="KW-0413">Isomerase</keyword>
<dbReference type="NCBIfam" id="TIGR00013">
    <property type="entry name" value="taut"/>
    <property type="match status" value="1"/>
</dbReference>
<accession>A0AAJ5X7N9</accession>
<protein>
    <recommendedName>
        <fullName evidence="4">Tautomerase</fullName>
        <ecNumber evidence="4">5.3.2.-</ecNumber>
    </recommendedName>
</protein>
<evidence type="ECO:0000313" key="7">
    <source>
        <dbReference type="Proteomes" id="UP001218362"/>
    </source>
</evidence>
<evidence type="ECO:0000259" key="5">
    <source>
        <dbReference type="Pfam" id="PF01361"/>
    </source>
</evidence>
<sequence length="69" mass="7587">MPFVSVRITREGASAEQKARVIAEITETLRSVLGKNPATTHVVIEEIDPDNWGVGGLSVPEYRRKQKPG</sequence>
<dbReference type="EC" id="5.3.2.-" evidence="4"/>
<dbReference type="InterPro" id="IPR004370">
    <property type="entry name" value="4-OT-like_dom"/>
</dbReference>
<dbReference type="PANTHER" id="PTHR35530">
    <property type="entry name" value="TAUTOMERASE-RELATED"/>
    <property type="match status" value="1"/>
</dbReference>
<gene>
    <name evidence="6" type="ORF">P0Y56_13730</name>
</gene>
<evidence type="ECO:0000256" key="3">
    <source>
        <dbReference type="PIRSR" id="PIRSR618191-1"/>
    </source>
</evidence>
<dbReference type="SUPFAM" id="SSF55331">
    <property type="entry name" value="Tautomerase/MIF"/>
    <property type="match status" value="1"/>
</dbReference>
<dbReference type="Proteomes" id="UP001218362">
    <property type="component" value="Chromosome"/>
</dbReference>
<organism evidence="6 7">
    <name type="scientific">Candidatus Andeanibacterium colombiense</name>
    <dbReference type="NCBI Taxonomy" id="3121345"/>
    <lineage>
        <taxon>Bacteria</taxon>
        <taxon>Pseudomonadati</taxon>
        <taxon>Pseudomonadota</taxon>
        <taxon>Alphaproteobacteria</taxon>
        <taxon>Sphingomonadales</taxon>
        <taxon>Sphingomonadaceae</taxon>
        <taxon>Candidatus Andeanibacterium</taxon>
    </lineage>
</organism>
<evidence type="ECO:0000256" key="4">
    <source>
        <dbReference type="RuleBase" id="RU362032"/>
    </source>
</evidence>
<comment type="similarity">
    <text evidence="1 4">Belongs to the 4-oxalocrotonate tautomerase family.</text>
</comment>
<dbReference type="Gene3D" id="3.30.429.10">
    <property type="entry name" value="Macrophage Migration Inhibitory Factor"/>
    <property type="match status" value="1"/>
</dbReference>
<evidence type="ECO:0000256" key="2">
    <source>
        <dbReference type="ARBA" id="ARBA00023235"/>
    </source>
</evidence>
<proteinExistence type="inferred from homology"/>
<dbReference type="Pfam" id="PF01361">
    <property type="entry name" value="Tautomerase"/>
    <property type="match status" value="1"/>
</dbReference>
<feature type="active site" description="Proton acceptor; via imino nitrogen" evidence="3">
    <location>
        <position position="2"/>
    </location>
</feature>
<evidence type="ECO:0000313" key="6">
    <source>
        <dbReference type="EMBL" id="WEK46071.1"/>
    </source>
</evidence>
<dbReference type="InterPro" id="IPR014347">
    <property type="entry name" value="Tautomerase/MIF_sf"/>
</dbReference>
<reference evidence="6" key="1">
    <citation type="submission" date="2023-03" db="EMBL/GenBank/DDBJ databases">
        <title>Andean soil-derived lignocellulolytic bacterial consortium as a source of novel taxa and putative plastic-active enzymes.</title>
        <authorList>
            <person name="Diaz-Garcia L."/>
            <person name="Chuvochina M."/>
            <person name="Feuerriegel G."/>
            <person name="Bunk B."/>
            <person name="Sproer C."/>
            <person name="Streit W.R."/>
            <person name="Rodriguez L.M."/>
            <person name="Overmann J."/>
            <person name="Jimenez D.J."/>
        </authorList>
    </citation>
    <scope>NUCLEOTIDE SEQUENCE</scope>
    <source>
        <strain evidence="6">MAG 26</strain>
    </source>
</reference>
<evidence type="ECO:0000256" key="1">
    <source>
        <dbReference type="ARBA" id="ARBA00006723"/>
    </source>
</evidence>
<dbReference type="AlphaFoldDB" id="A0AAJ5X7N9"/>
<dbReference type="InterPro" id="IPR018191">
    <property type="entry name" value="4-OT"/>
</dbReference>
<feature type="domain" description="4-oxalocrotonate tautomerase-like" evidence="5">
    <location>
        <begin position="2"/>
        <end position="59"/>
    </location>
</feature>